<comment type="subcellular location">
    <subcellularLocation>
        <location evidence="1">Membrane</location>
        <topology evidence="1">Multi-pass membrane protein</topology>
    </subcellularLocation>
</comment>
<feature type="transmembrane region" description="Helical" evidence="5">
    <location>
        <begin position="262"/>
        <end position="284"/>
    </location>
</feature>
<proteinExistence type="predicted"/>
<reference evidence="7" key="1">
    <citation type="submission" date="2018-06" db="EMBL/GenBank/DDBJ databases">
        <authorList>
            <person name="Zhirakovskaya E."/>
        </authorList>
    </citation>
    <scope>NUCLEOTIDE SEQUENCE</scope>
</reference>
<feature type="transmembrane region" description="Helical" evidence="5">
    <location>
        <begin position="324"/>
        <end position="342"/>
    </location>
</feature>
<dbReference type="GO" id="GO:0005886">
    <property type="term" value="C:plasma membrane"/>
    <property type="evidence" value="ECO:0007669"/>
    <property type="project" value="TreeGrafter"/>
</dbReference>
<dbReference type="PANTHER" id="PTHR10846:SF8">
    <property type="entry name" value="INNER MEMBRANE PROTEIN YRBG"/>
    <property type="match status" value="1"/>
</dbReference>
<organism evidence="7">
    <name type="scientific">hydrothermal vent metagenome</name>
    <dbReference type="NCBI Taxonomy" id="652676"/>
    <lineage>
        <taxon>unclassified sequences</taxon>
        <taxon>metagenomes</taxon>
        <taxon>ecological metagenomes</taxon>
    </lineage>
</organism>
<dbReference type="GO" id="GO:0006874">
    <property type="term" value="P:intracellular calcium ion homeostasis"/>
    <property type="evidence" value="ECO:0007669"/>
    <property type="project" value="TreeGrafter"/>
</dbReference>
<dbReference type="GO" id="GO:0005262">
    <property type="term" value="F:calcium channel activity"/>
    <property type="evidence" value="ECO:0007669"/>
    <property type="project" value="TreeGrafter"/>
</dbReference>
<dbReference type="InterPro" id="IPR044880">
    <property type="entry name" value="NCX_ion-bd_dom_sf"/>
</dbReference>
<evidence type="ECO:0000256" key="3">
    <source>
        <dbReference type="ARBA" id="ARBA00022989"/>
    </source>
</evidence>
<protein>
    <recommendedName>
        <fullName evidence="6">Sodium/calcium exchanger membrane region domain-containing protein</fullName>
    </recommendedName>
</protein>
<sequence>MLLFLYAFALLACFIFLARIVDLFFITSLDKISKELKLSSDAAGATLMAVGSSAPELFVTLFAVLKPGNHQGIGIGSIVGSALFNILVIVGVAAMVRKAKLTWQPVIRDLSFYLLAVILLLWGIWDGEFTFIEASSFLALYILYVVAVVYWRKILPYSETDFDKPEEKSNDKKGVIGLFDKVLSFFFPPERNYYLIFFISIIIIAGISWALVELAVLISDILNISEAIIALTVLAIGTSIPDLFSSLIVAKQGRGDMALSNAIGSNIFDILVGLGLPFLIYIIAFGNNIGVSTQNLISSSFILFASVVVLIVMLVVSKWKIGKISGLILLGLYLFYIVREIVLH</sequence>
<dbReference type="NCBIfam" id="TIGR00367">
    <property type="entry name" value="calcium/sodium antiporter"/>
    <property type="match status" value="1"/>
</dbReference>
<dbReference type="Pfam" id="PF01699">
    <property type="entry name" value="Na_Ca_ex"/>
    <property type="match status" value="2"/>
</dbReference>
<keyword evidence="3 5" id="KW-1133">Transmembrane helix</keyword>
<feature type="transmembrane region" description="Helical" evidence="5">
    <location>
        <begin position="296"/>
        <end position="317"/>
    </location>
</feature>
<feature type="domain" description="Sodium/calcium exchanger membrane region" evidence="6">
    <location>
        <begin position="7"/>
        <end position="149"/>
    </location>
</feature>
<feature type="transmembrane region" description="Helical" evidence="5">
    <location>
        <begin position="227"/>
        <end position="250"/>
    </location>
</feature>
<name>A0A3B0T7M3_9ZZZZ</name>
<feature type="transmembrane region" description="Helical" evidence="5">
    <location>
        <begin position="6"/>
        <end position="26"/>
    </location>
</feature>
<feature type="transmembrane region" description="Helical" evidence="5">
    <location>
        <begin position="71"/>
        <end position="94"/>
    </location>
</feature>
<dbReference type="InterPro" id="IPR004837">
    <property type="entry name" value="NaCa_Exmemb"/>
</dbReference>
<evidence type="ECO:0000313" key="7">
    <source>
        <dbReference type="EMBL" id="VAW14415.1"/>
    </source>
</evidence>
<gene>
    <name evidence="7" type="ORF">MNBD_BACTEROID01-1517</name>
</gene>
<evidence type="ECO:0000256" key="4">
    <source>
        <dbReference type="ARBA" id="ARBA00023136"/>
    </source>
</evidence>
<keyword evidence="2 5" id="KW-0812">Transmembrane</keyword>
<feature type="domain" description="Sodium/calcium exchanger membrane region" evidence="6">
    <location>
        <begin position="194"/>
        <end position="339"/>
    </location>
</feature>
<dbReference type="InterPro" id="IPR004481">
    <property type="entry name" value="K/Na/Ca-exchanger"/>
</dbReference>
<keyword evidence="4 5" id="KW-0472">Membrane</keyword>
<feature type="transmembrane region" description="Helical" evidence="5">
    <location>
        <begin position="131"/>
        <end position="151"/>
    </location>
</feature>
<accession>A0A3B0T7M3</accession>
<dbReference type="GO" id="GO:0008273">
    <property type="term" value="F:calcium, potassium:sodium antiporter activity"/>
    <property type="evidence" value="ECO:0007669"/>
    <property type="project" value="TreeGrafter"/>
</dbReference>
<dbReference type="EMBL" id="UOEP01000036">
    <property type="protein sequence ID" value="VAW14415.1"/>
    <property type="molecule type" value="Genomic_DNA"/>
</dbReference>
<dbReference type="AlphaFoldDB" id="A0A3B0T7M3"/>
<evidence type="ECO:0000256" key="5">
    <source>
        <dbReference type="SAM" id="Phobius"/>
    </source>
</evidence>
<dbReference type="Gene3D" id="1.20.1420.30">
    <property type="entry name" value="NCX, central ion-binding region"/>
    <property type="match status" value="2"/>
</dbReference>
<evidence type="ECO:0000259" key="6">
    <source>
        <dbReference type="Pfam" id="PF01699"/>
    </source>
</evidence>
<evidence type="ECO:0000256" key="2">
    <source>
        <dbReference type="ARBA" id="ARBA00022692"/>
    </source>
</evidence>
<evidence type="ECO:0000256" key="1">
    <source>
        <dbReference type="ARBA" id="ARBA00004141"/>
    </source>
</evidence>
<dbReference type="PANTHER" id="PTHR10846">
    <property type="entry name" value="SODIUM/POTASSIUM/CALCIUM EXCHANGER"/>
    <property type="match status" value="1"/>
</dbReference>
<feature type="transmembrane region" description="Helical" evidence="5">
    <location>
        <begin position="193"/>
        <end position="212"/>
    </location>
</feature>
<feature type="transmembrane region" description="Helical" evidence="5">
    <location>
        <begin position="106"/>
        <end position="125"/>
    </location>
</feature>